<evidence type="ECO:0000313" key="2">
    <source>
        <dbReference type="EMBL" id="KAK3584634.1"/>
    </source>
</evidence>
<reference evidence="2" key="2">
    <citation type="journal article" date="2021" name="Genome Biol. Evol.">
        <title>Developing a high-quality reference genome for a parasitic bivalve with doubly uniparental inheritance (Bivalvia: Unionida).</title>
        <authorList>
            <person name="Smith C.H."/>
        </authorList>
    </citation>
    <scope>NUCLEOTIDE SEQUENCE</scope>
    <source>
        <strain evidence="2">CHS0354</strain>
        <tissue evidence="2">Mantle</tissue>
    </source>
</reference>
<dbReference type="Proteomes" id="UP001195483">
    <property type="component" value="Unassembled WGS sequence"/>
</dbReference>
<organism evidence="2 3">
    <name type="scientific">Potamilus streckersoni</name>
    <dbReference type="NCBI Taxonomy" id="2493646"/>
    <lineage>
        <taxon>Eukaryota</taxon>
        <taxon>Metazoa</taxon>
        <taxon>Spiralia</taxon>
        <taxon>Lophotrochozoa</taxon>
        <taxon>Mollusca</taxon>
        <taxon>Bivalvia</taxon>
        <taxon>Autobranchia</taxon>
        <taxon>Heteroconchia</taxon>
        <taxon>Palaeoheterodonta</taxon>
        <taxon>Unionida</taxon>
        <taxon>Unionoidea</taxon>
        <taxon>Unionidae</taxon>
        <taxon>Ambleminae</taxon>
        <taxon>Lampsilini</taxon>
        <taxon>Potamilus</taxon>
    </lineage>
</organism>
<comment type="caution">
    <text evidence="2">The sequence shown here is derived from an EMBL/GenBank/DDBJ whole genome shotgun (WGS) entry which is preliminary data.</text>
</comment>
<protein>
    <submittedName>
        <fullName evidence="2">Uncharacterized protein</fullName>
    </submittedName>
</protein>
<evidence type="ECO:0000256" key="1">
    <source>
        <dbReference type="SAM" id="MobiDB-lite"/>
    </source>
</evidence>
<proteinExistence type="predicted"/>
<dbReference type="AlphaFoldDB" id="A0AAE0S3R1"/>
<accession>A0AAE0S3R1</accession>
<feature type="non-terminal residue" evidence="2">
    <location>
        <position position="1"/>
    </location>
</feature>
<feature type="region of interest" description="Disordered" evidence="1">
    <location>
        <begin position="28"/>
        <end position="52"/>
    </location>
</feature>
<sequence>CHTRHETIPDIQYNSLLRRETEEVCGKNLSGNKESTRRHIQAVQPTAGANAE</sequence>
<dbReference type="EMBL" id="JAEAOA010000307">
    <property type="protein sequence ID" value="KAK3584634.1"/>
    <property type="molecule type" value="Genomic_DNA"/>
</dbReference>
<keyword evidence="3" id="KW-1185">Reference proteome</keyword>
<gene>
    <name evidence="2" type="ORF">CHS0354_003918</name>
</gene>
<evidence type="ECO:0000313" key="3">
    <source>
        <dbReference type="Proteomes" id="UP001195483"/>
    </source>
</evidence>
<reference evidence="2" key="1">
    <citation type="journal article" date="2021" name="Genome Biol. Evol.">
        <title>A High-Quality Reference Genome for a Parasitic Bivalve with Doubly Uniparental Inheritance (Bivalvia: Unionida).</title>
        <authorList>
            <person name="Smith C.H."/>
        </authorList>
    </citation>
    <scope>NUCLEOTIDE SEQUENCE</scope>
    <source>
        <strain evidence="2">CHS0354</strain>
    </source>
</reference>
<name>A0AAE0S3R1_9BIVA</name>
<reference evidence="2" key="3">
    <citation type="submission" date="2023-05" db="EMBL/GenBank/DDBJ databases">
        <authorList>
            <person name="Smith C.H."/>
        </authorList>
    </citation>
    <scope>NUCLEOTIDE SEQUENCE</scope>
    <source>
        <strain evidence="2">CHS0354</strain>
        <tissue evidence="2">Mantle</tissue>
    </source>
</reference>